<evidence type="ECO:0000256" key="2">
    <source>
        <dbReference type="ARBA" id="ARBA00023127"/>
    </source>
</evidence>
<comment type="similarity">
    <text evidence="4">Belongs to the cyclin family.</text>
</comment>
<feature type="compositionally biased region" description="Acidic residues" evidence="5">
    <location>
        <begin position="317"/>
        <end position="330"/>
    </location>
</feature>
<sequence>MDAKPQRPTRTLRVYDENAIPSVGAQKTLHQRNKSSPALSSMHHAGSLKVAAKRTAFGDVSNTANVSRPSKDDYAICGKGDYSISEKSVQDKKTISFLRPAQRPLSVSGPKGLLNNVAHITSQPFVKQPLDEIQQPSQPTNAVANTRKVVTKKSTAIFKDPAPAQTEQPAPDLHKPLPLTAPVAPVHRELQVRPQTRQPKELPEQQPKLARKQSKHIVPPEPQESAALPSLAQASSEEAPVLRSDGIYIDDQGQIRCFEYTDPAEPVDIVQPVDKQVMLTIGTHNQALQTGLDPILDSHVAKTHPEPALKSTMTDVSEPEEYWDDEGDENYDEEGYVTARSFKSRGENTTGGATTILFPKVNQKAKREIAAAKILIEGSKTAEELEDETWDTTMVAEYGEEIFQYMKDLEIKMLPNAHYMDNQAEIQWSMRSVLMDWIVQVHLRFNLLPETLYLCVNYIDRFLSCKVVSLGKLQLVGATAVFIAAKYEEIDCPSVQEIVYMVDGGYSVDEILKAERFMLSMLQFELGWPGPMSFLRRISKADDYDLETRTLAKYFLEITIMDERFVGSPPSFVAAGAHCLARMMLKKGNWTPTHVYYSNYTYSQLLSVVLLMVECCENPTTHHGAVYDKYLDKRFKRASHFAESEMKKGFHVLDVSLNNATPYAKLNDDQHIWSQK</sequence>
<dbReference type="CDD" id="cd20512">
    <property type="entry name" value="CYCLIN_CLBs_yeast_rpt2"/>
    <property type="match status" value="1"/>
</dbReference>
<dbReference type="Proteomes" id="UP001590951">
    <property type="component" value="Unassembled WGS sequence"/>
</dbReference>
<feature type="domain" description="Cyclin C-terminal" evidence="7">
    <location>
        <begin position="529"/>
        <end position="644"/>
    </location>
</feature>
<evidence type="ECO:0000313" key="8">
    <source>
        <dbReference type="EMBL" id="KAL2052479.1"/>
    </source>
</evidence>
<dbReference type="Gene3D" id="1.10.472.10">
    <property type="entry name" value="Cyclin-like"/>
    <property type="match status" value="2"/>
</dbReference>
<evidence type="ECO:0000256" key="4">
    <source>
        <dbReference type="RuleBase" id="RU000383"/>
    </source>
</evidence>
<dbReference type="Pfam" id="PF02984">
    <property type="entry name" value="Cyclin_C"/>
    <property type="match status" value="1"/>
</dbReference>
<organism evidence="8 9">
    <name type="scientific">Lepraria finkii</name>
    <dbReference type="NCBI Taxonomy" id="1340010"/>
    <lineage>
        <taxon>Eukaryota</taxon>
        <taxon>Fungi</taxon>
        <taxon>Dikarya</taxon>
        <taxon>Ascomycota</taxon>
        <taxon>Pezizomycotina</taxon>
        <taxon>Lecanoromycetes</taxon>
        <taxon>OSLEUM clade</taxon>
        <taxon>Lecanoromycetidae</taxon>
        <taxon>Lecanorales</taxon>
        <taxon>Lecanorineae</taxon>
        <taxon>Stereocaulaceae</taxon>
        <taxon>Lepraria</taxon>
    </lineage>
</organism>
<accession>A0ABR4B3R6</accession>
<gene>
    <name evidence="8" type="ORF">ABVK25_007351</name>
</gene>
<proteinExistence type="inferred from homology"/>
<evidence type="ECO:0000256" key="1">
    <source>
        <dbReference type="ARBA" id="ARBA00022618"/>
    </source>
</evidence>
<dbReference type="SMART" id="SM00385">
    <property type="entry name" value="CYCLIN"/>
    <property type="match status" value="2"/>
</dbReference>
<feature type="domain" description="Cyclin-like" evidence="6">
    <location>
        <begin position="533"/>
        <end position="614"/>
    </location>
</feature>
<dbReference type="SMART" id="SM01332">
    <property type="entry name" value="Cyclin_C"/>
    <property type="match status" value="1"/>
</dbReference>
<keyword evidence="2 4" id="KW-0195">Cyclin</keyword>
<protein>
    <recommendedName>
        <fullName evidence="10">Cyclin N-terminal domain-containing protein</fullName>
    </recommendedName>
</protein>
<feature type="domain" description="Cyclin-like" evidence="6">
    <location>
        <begin position="436"/>
        <end position="520"/>
    </location>
</feature>
<evidence type="ECO:0000259" key="7">
    <source>
        <dbReference type="SMART" id="SM01332"/>
    </source>
</evidence>
<dbReference type="EMBL" id="JBHFEH010000027">
    <property type="protein sequence ID" value="KAL2052479.1"/>
    <property type="molecule type" value="Genomic_DNA"/>
</dbReference>
<keyword evidence="3" id="KW-0131">Cell cycle</keyword>
<keyword evidence="1" id="KW-0132">Cell division</keyword>
<dbReference type="InterPro" id="IPR048258">
    <property type="entry name" value="Cyclins_cyclin-box"/>
</dbReference>
<feature type="compositionally biased region" description="Low complexity" evidence="5">
    <location>
        <begin position="223"/>
        <end position="238"/>
    </location>
</feature>
<feature type="region of interest" description="Disordered" evidence="5">
    <location>
        <begin position="310"/>
        <end position="330"/>
    </location>
</feature>
<dbReference type="InterPro" id="IPR039361">
    <property type="entry name" value="Cyclin"/>
</dbReference>
<reference evidence="8 9" key="1">
    <citation type="submission" date="2024-09" db="EMBL/GenBank/DDBJ databases">
        <title>Rethinking Asexuality: The Enigmatic Case of Functional Sexual Genes in Lepraria (Stereocaulaceae).</title>
        <authorList>
            <person name="Doellman M."/>
            <person name="Sun Y."/>
            <person name="Barcenas-Pena A."/>
            <person name="Lumbsch H.T."/>
            <person name="Grewe F."/>
        </authorList>
    </citation>
    <scope>NUCLEOTIDE SEQUENCE [LARGE SCALE GENOMIC DNA]</scope>
    <source>
        <strain evidence="8 9">Grewe 0041</strain>
    </source>
</reference>
<dbReference type="InterPro" id="IPR004367">
    <property type="entry name" value="Cyclin_C-dom"/>
</dbReference>
<dbReference type="InterPro" id="IPR013763">
    <property type="entry name" value="Cyclin-like_dom"/>
</dbReference>
<evidence type="ECO:0000313" key="9">
    <source>
        <dbReference type="Proteomes" id="UP001590951"/>
    </source>
</evidence>
<feature type="region of interest" description="Disordered" evidence="5">
    <location>
        <begin position="155"/>
        <end position="179"/>
    </location>
</feature>
<feature type="region of interest" description="Disordered" evidence="5">
    <location>
        <begin position="18"/>
        <end position="47"/>
    </location>
</feature>
<evidence type="ECO:0000256" key="5">
    <source>
        <dbReference type="SAM" id="MobiDB-lite"/>
    </source>
</evidence>
<dbReference type="Pfam" id="PF00134">
    <property type="entry name" value="Cyclin_N"/>
    <property type="match status" value="1"/>
</dbReference>
<comment type="caution">
    <text evidence="8">The sequence shown here is derived from an EMBL/GenBank/DDBJ whole genome shotgun (WGS) entry which is preliminary data.</text>
</comment>
<evidence type="ECO:0000259" key="6">
    <source>
        <dbReference type="SMART" id="SM00385"/>
    </source>
</evidence>
<evidence type="ECO:0000256" key="3">
    <source>
        <dbReference type="ARBA" id="ARBA00023306"/>
    </source>
</evidence>
<feature type="region of interest" description="Disordered" evidence="5">
    <location>
        <begin position="191"/>
        <end position="238"/>
    </location>
</feature>
<dbReference type="PROSITE" id="PS00292">
    <property type="entry name" value="CYCLINS"/>
    <property type="match status" value="1"/>
</dbReference>
<dbReference type="InterPro" id="IPR036915">
    <property type="entry name" value="Cyclin-like_sf"/>
</dbReference>
<keyword evidence="9" id="KW-1185">Reference proteome</keyword>
<dbReference type="InterPro" id="IPR006671">
    <property type="entry name" value="Cyclin_N"/>
</dbReference>
<dbReference type="SUPFAM" id="SSF47954">
    <property type="entry name" value="Cyclin-like"/>
    <property type="match status" value="2"/>
</dbReference>
<dbReference type="PANTHER" id="PTHR10177">
    <property type="entry name" value="CYCLINS"/>
    <property type="match status" value="1"/>
</dbReference>
<dbReference type="CDD" id="cd20568">
    <property type="entry name" value="CYCLIN_CLBs_yeast_rpt1"/>
    <property type="match status" value="1"/>
</dbReference>
<evidence type="ECO:0008006" key="10">
    <source>
        <dbReference type="Google" id="ProtNLM"/>
    </source>
</evidence>
<name>A0ABR4B3R6_9LECA</name>